<evidence type="ECO:0000313" key="2">
    <source>
        <dbReference type="EMBL" id="KAF0751965.1"/>
    </source>
</evidence>
<protein>
    <submittedName>
        <fullName evidence="2">Zinc finger MYM-type protein 1-like</fullName>
    </submittedName>
</protein>
<feature type="domain" description="TTF-type" evidence="1">
    <location>
        <begin position="89"/>
        <end position="177"/>
    </location>
</feature>
<dbReference type="InterPro" id="IPR006580">
    <property type="entry name" value="Znf_TTF"/>
</dbReference>
<dbReference type="EMBL" id="VUJU01005198">
    <property type="protein sequence ID" value="KAF0751965.1"/>
    <property type="molecule type" value="Genomic_DNA"/>
</dbReference>
<dbReference type="PANTHER" id="PTHR45749">
    <property type="match status" value="1"/>
</dbReference>
<organism evidence="2 3">
    <name type="scientific">Aphis craccivora</name>
    <name type="common">Cowpea aphid</name>
    <dbReference type="NCBI Taxonomy" id="307492"/>
    <lineage>
        <taxon>Eukaryota</taxon>
        <taxon>Metazoa</taxon>
        <taxon>Ecdysozoa</taxon>
        <taxon>Arthropoda</taxon>
        <taxon>Hexapoda</taxon>
        <taxon>Insecta</taxon>
        <taxon>Pterygota</taxon>
        <taxon>Neoptera</taxon>
        <taxon>Paraneoptera</taxon>
        <taxon>Hemiptera</taxon>
        <taxon>Sternorrhyncha</taxon>
        <taxon>Aphidomorpha</taxon>
        <taxon>Aphidoidea</taxon>
        <taxon>Aphididae</taxon>
        <taxon>Aphidini</taxon>
        <taxon>Aphis</taxon>
        <taxon>Aphis</taxon>
    </lineage>
</organism>
<dbReference type="InterPro" id="IPR025398">
    <property type="entry name" value="DUF4371"/>
</dbReference>
<feature type="non-terminal residue" evidence="2">
    <location>
        <position position="1"/>
    </location>
</feature>
<dbReference type="Proteomes" id="UP000478052">
    <property type="component" value="Unassembled WGS sequence"/>
</dbReference>
<dbReference type="Pfam" id="PF05699">
    <property type="entry name" value="Dimer_Tnp_hAT"/>
    <property type="match status" value="1"/>
</dbReference>
<evidence type="ECO:0000259" key="1">
    <source>
        <dbReference type="SMART" id="SM00597"/>
    </source>
</evidence>
<accession>A0A6G0Y9V7</accession>
<dbReference type="InterPro" id="IPR012337">
    <property type="entry name" value="RNaseH-like_sf"/>
</dbReference>
<dbReference type="InterPro" id="IPR008906">
    <property type="entry name" value="HATC_C_dom"/>
</dbReference>
<dbReference type="PANTHER" id="PTHR45749:SF21">
    <property type="entry name" value="DUF4371 DOMAIN-CONTAINING PROTEIN"/>
    <property type="match status" value="1"/>
</dbReference>
<reference evidence="2 3" key="1">
    <citation type="submission" date="2019-08" db="EMBL/GenBank/DDBJ databases">
        <title>Whole genome of Aphis craccivora.</title>
        <authorList>
            <person name="Voronova N.V."/>
            <person name="Shulinski R.S."/>
            <person name="Bandarenka Y.V."/>
            <person name="Zhorov D.G."/>
            <person name="Warner D."/>
        </authorList>
    </citation>
    <scope>NUCLEOTIDE SEQUENCE [LARGE SCALE GENOMIC DNA]</scope>
    <source>
        <strain evidence="2">180601</strain>
        <tissue evidence="2">Whole Body</tissue>
    </source>
</reference>
<comment type="caution">
    <text evidence="2">The sequence shown here is derived from an EMBL/GenBank/DDBJ whole genome shotgun (WGS) entry which is preliminary data.</text>
</comment>
<dbReference type="SMART" id="SM00597">
    <property type="entry name" value="ZnF_TTF"/>
    <property type="match status" value="1"/>
</dbReference>
<keyword evidence="3" id="KW-1185">Reference proteome</keyword>
<evidence type="ECO:0000313" key="3">
    <source>
        <dbReference type="Proteomes" id="UP000478052"/>
    </source>
</evidence>
<dbReference type="GO" id="GO:0046983">
    <property type="term" value="F:protein dimerization activity"/>
    <property type="evidence" value="ECO:0007669"/>
    <property type="project" value="InterPro"/>
</dbReference>
<dbReference type="OrthoDB" id="6621209at2759"/>
<sequence>ATSEVDLESNENESEVALSTLMAEPNNIIVNVFENDPAQFSSKNFQSNANIAYEIVSKILEMGPCQPLPTELPGGKYPVINGHRFSPKLYHRILPDGTVTRRNWLSYSKSTERLYCIECILFPGKGKNAPNKAWVIDGYKNWSTCTNKIENHEKTSAHIYSSLTLKIRQSSLPLVPSIATKKNEEVFMNREIIKELIDITLFLGRHNMAFRGHRENWQNNMCGNFKDLCSLISKFSPAMATYFSSQKQKYKIKQRFQYSFTSWRRQNALIDIVSNHIKSSISITIKNSKFFSIAIDSTFDVSHREQISFVFRYVDEEKCEIKERLLALKDTPKTTGNALCEIFKEVCELNSLDWTNNLVGQSYDGASNMRGRYNGLQQLIRNENPQAIFIWCFSHRLNLIVADAVSVCSNAMDLFGNLERLYDFISSSKFRADVNEEQQKKHYHGQQIRRLKRVSCTRWMSHKFALDVVLNTYVAIVECLNVIRSESGDKKAGSEAGGFLNYFQSTRFVYTAYSFKVLLQILEPVSSLLQKTDFDLLAASFLIKKKYEEIVSYRSEESFKIILAESEAFMDSIQNIEFQPLPERHARKRKIMFDEGAPDETISDPIVNFRVNTYFASVDLILTELNRRFLGDNNENVEQISIFKDLSLLSKKRMKELKANPTQLPKDAFLMVCTIYKKYLKPEVICDEYLNFIQCFDVFLKTDELPKYLHSDNDIAKDSDSELETENYDNNVDDDSDSLKNEIENHGSLLPVFRVFMRNGLHTLFPNIYILLKLSLTLPVGSVSTERSFSKLKLIKTRLRSTMGNDRLEGLMIMSCENDININYEEVIENFSKTSPYLFKALH</sequence>
<dbReference type="SUPFAM" id="SSF53098">
    <property type="entry name" value="Ribonuclease H-like"/>
    <property type="match status" value="1"/>
</dbReference>
<dbReference type="AlphaFoldDB" id="A0A6G0Y9V7"/>
<proteinExistence type="predicted"/>
<dbReference type="Pfam" id="PF14291">
    <property type="entry name" value="DUF4371"/>
    <property type="match status" value="1"/>
</dbReference>
<name>A0A6G0Y9V7_APHCR</name>
<gene>
    <name evidence="2" type="ORF">FWK35_00016669</name>
</gene>